<dbReference type="PANTHER" id="PTHR30385">
    <property type="entry name" value="SIGMA FACTOR F FLAGELLAR"/>
    <property type="match status" value="1"/>
</dbReference>
<dbReference type="NCBIfam" id="NF006148">
    <property type="entry name" value="PRK08295.1-5"/>
    <property type="match status" value="1"/>
</dbReference>
<name>A0A4R1N033_9FIRM</name>
<reference evidence="10 11" key="1">
    <citation type="submission" date="2019-03" db="EMBL/GenBank/DDBJ databases">
        <title>Genomic Encyclopedia of Type Strains, Phase IV (KMG-IV): sequencing the most valuable type-strain genomes for metagenomic binning, comparative biology and taxonomic classification.</title>
        <authorList>
            <person name="Goeker M."/>
        </authorList>
    </citation>
    <scope>NUCLEOTIDE SEQUENCE [LARGE SCALE GENOMIC DNA]</scope>
    <source>
        <strain evidence="10 11">DSM 24176</strain>
    </source>
</reference>
<dbReference type="PIRSF" id="PIRSF002939">
    <property type="entry name" value="RNA_polymerase_sigma-H_factor"/>
    <property type="match status" value="1"/>
</dbReference>
<comment type="function">
    <text evidence="7">Sigma factors are initiation factors that promote the attachment of RNA polymerase to specific initiation sites and are then released. Sigma-S contributes to the protection against external stress, thus playing a role in cellular fitness and survival.</text>
</comment>
<sequence>MDNAIPNNIYSKEYNKYDDEGLIQLIKKGDNEALEFLMNKYKNLVKKKARTYFLIGADNDDIIQEGMIGLYKAIRDYKNDKETSFKVFADLCITRQIITAIKAYTRKKHVPLNSYVSLNKPMFEEDYEKDSLMDRMPSEKIINPEELLIDKENLYIIEKELEKRLSKFEKNVLHLYLDGVNYTEIAVHLNRTVKSIDNALQRIKRKVELILEDTKY</sequence>
<keyword evidence="4" id="KW-0731">Sigma factor</keyword>
<feature type="domain" description="RNA polymerase sigma-70" evidence="9">
    <location>
        <begin position="61"/>
        <end position="74"/>
    </location>
</feature>
<protein>
    <recommendedName>
        <fullName evidence="2">RNA polymerase sigma factor SigS</fullName>
    </recommendedName>
</protein>
<evidence type="ECO:0000256" key="3">
    <source>
        <dbReference type="ARBA" id="ARBA00023015"/>
    </source>
</evidence>
<dbReference type="InterPro" id="IPR014284">
    <property type="entry name" value="RNA_pol_sigma-70_dom"/>
</dbReference>
<gene>
    <name evidence="10" type="ORF">EDC19_1266</name>
</gene>
<dbReference type="GO" id="GO:0016987">
    <property type="term" value="F:sigma factor activity"/>
    <property type="evidence" value="ECO:0007669"/>
    <property type="project" value="UniProtKB-KW"/>
</dbReference>
<accession>A0A4R1N033</accession>
<keyword evidence="11" id="KW-1185">Reference proteome</keyword>
<comment type="caution">
    <text evidence="10">The sequence shown here is derived from an EMBL/GenBank/DDBJ whole genome shotgun (WGS) entry which is preliminary data.</text>
</comment>
<evidence type="ECO:0000256" key="6">
    <source>
        <dbReference type="ARBA" id="ARBA00023163"/>
    </source>
</evidence>
<evidence type="ECO:0000313" key="11">
    <source>
        <dbReference type="Proteomes" id="UP000294545"/>
    </source>
</evidence>
<dbReference type="InterPro" id="IPR016371">
    <property type="entry name" value="RNA_pol_sigma-H_factor"/>
</dbReference>
<evidence type="ECO:0000256" key="1">
    <source>
        <dbReference type="ARBA" id="ARBA00007788"/>
    </source>
</evidence>
<dbReference type="OrthoDB" id="9783788at2"/>
<evidence type="ECO:0000256" key="5">
    <source>
        <dbReference type="ARBA" id="ARBA00023125"/>
    </source>
</evidence>
<dbReference type="NCBIfam" id="TIGR02937">
    <property type="entry name" value="sigma70-ECF"/>
    <property type="match status" value="1"/>
</dbReference>
<dbReference type="InterPro" id="IPR036388">
    <property type="entry name" value="WH-like_DNA-bd_sf"/>
</dbReference>
<dbReference type="RefSeq" id="WP_132281969.1">
    <property type="nucleotide sequence ID" value="NZ_SMGQ01000011.1"/>
</dbReference>
<dbReference type="InterPro" id="IPR000943">
    <property type="entry name" value="RNA_pol_sigma70"/>
</dbReference>
<evidence type="ECO:0000256" key="7">
    <source>
        <dbReference type="ARBA" id="ARBA00024701"/>
    </source>
</evidence>
<dbReference type="AlphaFoldDB" id="A0A4R1N033"/>
<organism evidence="10 11">
    <name type="scientific">Natranaerovirga hydrolytica</name>
    <dbReference type="NCBI Taxonomy" id="680378"/>
    <lineage>
        <taxon>Bacteria</taxon>
        <taxon>Bacillati</taxon>
        <taxon>Bacillota</taxon>
        <taxon>Clostridia</taxon>
        <taxon>Lachnospirales</taxon>
        <taxon>Natranaerovirgaceae</taxon>
        <taxon>Natranaerovirga</taxon>
    </lineage>
</organism>
<dbReference type="EMBL" id="SMGQ01000011">
    <property type="protein sequence ID" value="TCK98825.1"/>
    <property type="molecule type" value="Genomic_DNA"/>
</dbReference>
<dbReference type="Gene3D" id="1.20.120.1810">
    <property type="match status" value="1"/>
</dbReference>
<dbReference type="Pfam" id="PF04542">
    <property type="entry name" value="Sigma70_r2"/>
    <property type="match status" value="1"/>
</dbReference>
<dbReference type="PANTHER" id="PTHR30385:SF1">
    <property type="entry name" value="RNA POLYMERASE SIGMA-H FACTOR"/>
    <property type="match status" value="1"/>
</dbReference>
<comment type="similarity">
    <text evidence="1">Belongs to the sigma-70 factor family.</text>
</comment>
<dbReference type="SUPFAM" id="SSF88946">
    <property type="entry name" value="Sigma2 domain of RNA polymerase sigma factors"/>
    <property type="match status" value="1"/>
</dbReference>
<dbReference type="InterPro" id="IPR007627">
    <property type="entry name" value="RNA_pol_sigma70_r2"/>
</dbReference>
<dbReference type="Gene3D" id="1.10.10.10">
    <property type="entry name" value="Winged helix-like DNA-binding domain superfamily/Winged helix DNA-binding domain"/>
    <property type="match status" value="1"/>
</dbReference>
<dbReference type="GO" id="GO:0006352">
    <property type="term" value="P:DNA-templated transcription initiation"/>
    <property type="evidence" value="ECO:0007669"/>
    <property type="project" value="InterPro"/>
</dbReference>
<evidence type="ECO:0000256" key="4">
    <source>
        <dbReference type="ARBA" id="ARBA00023082"/>
    </source>
</evidence>
<evidence type="ECO:0000259" key="8">
    <source>
        <dbReference type="PROSITE" id="PS00622"/>
    </source>
</evidence>
<dbReference type="InterPro" id="IPR016032">
    <property type="entry name" value="Sig_transdc_resp-reg_C-effctor"/>
</dbReference>
<dbReference type="InterPro" id="IPR013325">
    <property type="entry name" value="RNA_pol_sigma_r2"/>
</dbReference>
<dbReference type="NCBIfam" id="NF006147">
    <property type="entry name" value="PRK08295.1-4"/>
    <property type="match status" value="1"/>
</dbReference>
<dbReference type="PROSITE" id="PS00715">
    <property type="entry name" value="SIGMA70_1"/>
    <property type="match status" value="1"/>
</dbReference>
<keyword evidence="5" id="KW-0238">DNA-binding</keyword>
<feature type="domain" description="HTH luxR-type" evidence="8">
    <location>
        <begin position="179"/>
        <end position="206"/>
    </location>
</feature>
<dbReference type="GO" id="GO:0003677">
    <property type="term" value="F:DNA binding"/>
    <property type="evidence" value="ECO:0007669"/>
    <property type="project" value="UniProtKB-KW"/>
</dbReference>
<dbReference type="InterPro" id="IPR000792">
    <property type="entry name" value="Tscrpt_reg_LuxR_C"/>
</dbReference>
<keyword evidence="3" id="KW-0805">Transcription regulation</keyword>
<evidence type="ECO:0000259" key="9">
    <source>
        <dbReference type="PROSITE" id="PS00715"/>
    </source>
</evidence>
<dbReference type="PROSITE" id="PS00622">
    <property type="entry name" value="HTH_LUXR_1"/>
    <property type="match status" value="1"/>
</dbReference>
<evidence type="ECO:0000256" key="2">
    <source>
        <dbReference type="ARBA" id="ARBA00021245"/>
    </source>
</evidence>
<dbReference type="Proteomes" id="UP000294545">
    <property type="component" value="Unassembled WGS sequence"/>
</dbReference>
<proteinExistence type="inferred from homology"/>
<keyword evidence="6" id="KW-0804">Transcription</keyword>
<dbReference type="NCBIfam" id="NF006145">
    <property type="entry name" value="PRK08295.1-2"/>
    <property type="match status" value="1"/>
</dbReference>
<evidence type="ECO:0000313" key="10">
    <source>
        <dbReference type="EMBL" id="TCK98825.1"/>
    </source>
</evidence>
<dbReference type="SUPFAM" id="SSF46894">
    <property type="entry name" value="C-terminal effector domain of the bipartite response regulators"/>
    <property type="match status" value="1"/>
</dbReference>